<dbReference type="InterPro" id="IPR014306">
    <property type="entry name" value="Hydroxyisourate_hydrolase"/>
</dbReference>
<dbReference type="AlphaFoldDB" id="A0A9D4U3G9"/>
<evidence type="ECO:0000256" key="2">
    <source>
        <dbReference type="ARBA" id="ARBA00001163"/>
    </source>
</evidence>
<dbReference type="SUPFAM" id="SSF158694">
    <property type="entry name" value="UraD-Like"/>
    <property type="match status" value="1"/>
</dbReference>
<evidence type="ECO:0008006" key="12">
    <source>
        <dbReference type="Google" id="ProtNLM"/>
    </source>
</evidence>
<accession>A0A9D4U3G9</accession>
<dbReference type="PANTHER" id="PTHR43466:SF1">
    <property type="entry name" value="2-OXO-4-HYDROXY-4-CARBOXY-5-UREIDOIMIDAZOLINE DECARBOXYLASE-RELATED"/>
    <property type="match status" value="1"/>
</dbReference>
<dbReference type="GO" id="GO:0005777">
    <property type="term" value="C:peroxisome"/>
    <property type="evidence" value="ECO:0007669"/>
    <property type="project" value="TreeGrafter"/>
</dbReference>
<proteinExistence type="predicted"/>
<dbReference type="Gene3D" id="2.60.40.180">
    <property type="entry name" value="Transthyretin/hydroxyisourate hydrolase domain"/>
    <property type="match status" value="1"/>
</dbReference>
<dbReference type="PANTHER" id="PTHR43466">
    <property type="entry name" value="2-OXO-4-HYDROXY-4-CARBOXY-5-UREIDOIMIDAZOLINE DECARBOXYLASE-RELATED"/>
    <property type="match status" value="1"/>
</dbReference>
<evidence type="ECO:0000313" key="10">
    <source>
        <dbReference type="EMBL" id="KAI5060345.1"/>
    </source>
</evidence>
<keyword evidence="7" id="KW-0456">Lyase</keyword>
<dbReference type="GO" id="GO:0006144">
    <property type="term" value="P:purine nucleobase metabolic process"/>
    <property type="evidence" value="ECO:0007669"/>
    <property type="project" value="UniProtKB-KW"/>
</dbReference>
<dbReference type="Gene3D" id="1.10.3330.10">
    <property type="entry name" value="Oxo-4-hydroxy-4-carboxy-5-ureidoimidazoline decarboxylase"/>
    <property type="match status" value="1"/>
</dbReference>
<dbReference type="InterPro" id="IPR023418">
    <property type="entry name" value="Thyroxine_BS"/>
</dbReference>
<evidence type="ECO:0000256" key="3">
    <source>
        <dbReference type="ARBA" id="ARBA00004754"/>
    </source>
</evidence>
<dbReference type="GO" id="GO:0019628">
    <property type="term" value="P:urate catabolic process"/>
    <property type="evidence" value="ECO:0007669"/>
    <property type="project" value="TreeGrafter"/>
</dbReference>
<keyword evidence="4" id="KW-0659">Purine metabolism</keyword>
<dbReference type="InterPro" id="IPR036778">
    <property type="entry name" value="OHCU_decarboxylase_sf"/>
</dbReference>
<dbReference type="Proteomes" id="UP000886520">
    <property type="component" value="Chromosome 24"/>
</dbReference>
<evidence type="ECO:0000256" key="4">
    <source>
        <dbReference type="ARBA" id="ARBA00022631"/>
    </source>
</evidence>
<evidence type="ECO:0000313" key="11">
    <source>
        <dbReference type="Proteomes" id="UP000886520"/>
    </source>
</evidence>
<evidence type="ECO:0000259" key="8">
    <source>
        <dbReference type="Pfam" id="PF00576"/>
    </source>
</evidence>
<dbReference type="InterPro" id="IPR023416">
    <property type="entry name" value="Transthyretin/HIU_hydrolase_d"/>
</dbReference>
<dbReference type="InterPro" id="IPR036817">
    <property type="entry name" value="Transthyretin/HIU_hydrolase_sf"/>
</dbReference>
<dbReference type="GO" id="GO:0051997">
    <property type="term" value="F:2-oxo-4-hydroxy-4-carboxy-5-ureidoimidazoline decarboxylase activity"/>
    <property type="evidence" value="ECO:0007669"/>
    <property type="project" value="UniProtKB-EC"/>
</dbReference>
<dbReference type="EMBL" id="JABFUD020000024">
    <property type="protein sequence ID" value="KAI5060345.1"/>
    <property type="molecule type" value="Genomic_DNA"/>
</dbReference>
<dbReference type="OrthoDB" id="10265230at2759"/>
<evidence type="ECO:0000256" key="5">
    <source>
        <dbReference type="ARBA" id="ARBA00022793"/>
    </source>
</evidence>
<name>A0A9D4U3G9_ADICA</name>
<dbReference type="GO" id="GO:0033971">
    <property type="term" value="F:hydroxyisourate hydrolase activity"/>
    <property type="evidence" value="ECO:0007669"/>
    <property type="project" value="UniProtKB-EC"/>
</dbReference>
<comment type="catalytic activity">
    <reaction evidence="2">
        <text>5-hydroxy-2-oxo-4-ureido-2,5-dihydro-1H-imidazole-5-carboxylate + H(+) = (S)-allantoin + CO2</text>
        <dbReference type="Rhea" id="RHEA:26301"/>
        <dbReference type="ChEBI" id="CHEBI:15378"/>
        <dbReference type="ChEBI" id="CHEBI:15678"/>
        <dbReference type="ChEBI" id="CHEBI:16526"/>
        <dbReference type="ChEBI" id="CHEBI:58639"/>
        <dbReference type="EC" id="4.1.1.97"/>
    </reaction>
</comment>
<dbReference type="Pfam" id="PF09349">
    <property type="entry name" value="OHCU_decarbox"/>
    <property type="match status" value="1"/>
</dbReference>
<dbReference type="Pfam" id="PF00576">
    <property type="entry name" value="Transthyretin"/>
    <property type="match status" value="1"/>
</dbReference>
<comment type="catalytic activity">
    <reaction evidence="1">
        <text>5-hydroxyisourate + H2O = 5-hydroxy-2-oxo-4-ureido-2,5-dihydro-1H-imidazole-5-carboxylate + H(+)</text>
        <dbReference type="Rhea" id="RHEA:23736"/>
        <dbReference type="ChEBI" id="CHEBI:15377"/>
        <dbReference type="ChEBI" id="CHEBI:15378"/>
        <dbReference type="ChEBI" id="CHEBI:18072"/>
        <dbReference type="ChEBI" id="CHEBI:58639"/>
        <dbReference type="EC" id="3.5.2.17"/>
    </reaction>
</comment>
<dbReference type="PROSITE" id="PS00769">
    <property type="entry name" value="TRANSTHYRETIN_2"/>
    <property type="match status" value="1"/>
</dbReference>
<keyword evidence="5" id="KW-0210">Decarboxylase</keyword>
<comment type="caution">
    <text evidence="10">The sequence shown here is derived from an EMBL/GenBank/DDBJ whole genome shotgun (WGS) entry which is preliminary data.</text>
</comment>
<dbReference type="NCBIfam" id="TIGR02962">
    <property type="entry name" value="hdxy_isourate"/>
    <property type="match status" value="1"/>
</dbReference>
<gene>
    <name evidence="10" type="ORF">GOP47_0024765</name>
</gene>
<reference evidence="10" key="1">
    <citation type="submission" date="2021-01" db="EMBL/GenBank/DDBJ databases">
        <title>Adiantum capillus-veneris genome.</title>
        <authorList>
            <person name="Fang Y."/>
            <person name="Liao Q."/>
        </authorList>
    </citation>
    <scope>NUCLEOTIDE SEQUENCE</scope>
    <source>
        <strain evidence="10">H3</strain>
        <tissue evidence="10">Leaf</tissue>
    </source>
</reference>
<keyword evidence="6" id="KW-0378">Hydrolase</keyword>
<keyword evidence="11" id="KW-1185">Reference proteome</keyword>
<feature type="domain" description="Transthyretin/hydroxyisourate hydrolase" evidence="8">
    <location>
        <begin position="210"/>
        <end position="335"/>
    </location>
</feature>
<evidence type="ECO:0000256" key="1">
    <source>
        <dbReference type="ARBA" id="ARBA00001043"/>
    </source>
</evidence>
<comment type="pathway">
    <text evidence="3">Purine metabolism; urate degradation; (S)-allantoin from urate: step 3/3.</text>
</comment>
<evidence type="ECO:0000256" key="6">
    <source>
        <dbReference type="ARBA" id="ARBA00022801"/>
    </source>
</evidence>
<protein>
    <recommendedName>
        <fullName evidence="12">Hydroxyisourate hydrolase</fullName>
    </recommendedName>
</protein>
<dbReference type="InterPro" id="IPR018020">
    <property type="entry name" value="OHCU_decarboxylase"/>
</dbReference>
<dbReference type="InterPro" id="IPR023419">
    <property type="entry name" value="Transthyretin_CS"/>
</dbReference>
<evidence type="ECO:0000259" key="9">
    <source>
        <dbReference type="Pfam" id="PF09349"/>
    </source>
</evidence>
<sequence length="336" mass="36684">MKNLHGDAKDFLMCCGSSKFAAEMAKSAPFSSLSQAVEASRTIWWNEVDVPGWLEAFTAHPRIGDLEALKKGAPSAHWSKVEQSVAVETANVTVMRELSEWNQKYEEKFGFRYLICASGKSSAEILANLQNRFSSRPIEELQVAAGEQQKITEIRLGKLFADRDSFSQTTANQRLGQVLGHIGSSVEESKVSLPSHLSVPNQISPTRPPITTHVLDVSRGKPGAGIPVTLELWNVPSKGGESRGWISIGSSVTDADGRSGPLMAPSSNVMAGRYKLTFGTATYFQNSNSSDDTNGTTQCFYPYVSVVFEIKPAQVSQHFHVPVLLSPFSYTTYRGS</sequence>
<dbReference type="SUPFAM" id="SSF49472">
    <property type="entry name" value="Transthyretin (synonym: prealbumin)"/>
    <property type="match status" value="1"/>
</dbReference>
<organism evidence="10 11">
    <name type="scientific">Adiantum capillus-veneris</name>
    <name type="common">Maidenhair fern</name>
    <dbReference type="NCBI Taxonomy" id="13818"/>
    <lineage>
        <taxon>Eukaryota</taxon>
        <taxon>Viridiplantae</taxon>
        <taxon>Streptophyta</taxon>
        <taxon>Embryophyta</taxon>
        <taxon>Tracheophyta</taxon>
        <taxon>Polypodiopsida</taxon>
        <taxon>Polypodiidae</taxon>
        <taxon>Polypodiales</taxon>
        <taxon>Pteridineae</taxon>
        <taxon>Pteridaceae</taxon>
        <taxon>Vittarioideae</taxon>
        <taxon>Adiantum</taxon>
    </lineage>
</organism>
<dbReference type="CDD" id="cd05822">
    <property type="entry name" value="TLP_HIUase"/>
    <property type="match status" value="1"/>
</dbReference>
<evidence type="ECO:0000256" key="7">
    <source>
        <dbReference type="ARBA" id="ARBA00023239"/>
    </source>
</evidence>
<feature type="domain" description="Oxo-4-hydroxy-4-carboxy-5-ureidoimidazoline decarboxylase" evidence="9">
    <location>
        <begin position="11"/>
        <end position="156"/>
    </location>
</feature>
<dbReference type="PROSITE" id="PS00768">
    <property type="entry name" value="TRANSTHYRETIN_1"/>
    <property type="match status" value="1"/>
</dbReference>